<dbReference type="STRING" id="1324314.BVG16_22525"/>
<evidence type="ECO:0000259" key="1">
    <source>
        <dbReference type="Pfam" id="PF04167"/>
    </source>
</evidence>
<organism evidence="2 3">
    <name type="scientific">Paenibacillus selenitireducens</name>
    <dbReference type="NCBI Taxonomy" id="1324314"/>
    <lineage>
        <taxon>Bacteria</taxon>
        <taxon>Bacillati</taxon>
        <taxon>Bacillota</taxon>
        <taxon>Bacilli</taxon>
        <taxon>Bacillales</taxon>
        <taxon>Paenibacillaceae</taxon>
        <taxon>Paenibacillus</taxon>
    </lineage>
</organism>
<dbReference type="InterPro" id="IPR007295">
    <property type="entry name" value="DUF402"/>
</dbReference>
<dbReference type="InterPro" id="IPR035930">
    <property type="entry name" value="FomD-like_sf"/>
</dbReference>
<dbReference type="Gene3D" id="2.40.380.10">
    <property type="entry name" value="FomD-like"/>
    <property type="match status" value="1"/>
</dbReference>
<evidence type="ECO:0000313" key="3">
    <source>
        <dbReference type="Proteomes" id="UP000190188"/>
    </source>
</evidence>
<dbReference type="PANTHER" id="PTHR41271">
    <property type="entry name" value="DUF402 DOMAIN-CONTAINING PROTEIN"/>
    <property type="match status" value="1"/>
</dbReference>
<dbReference type="SUPFAM" id="SSF159234">
    <property type="entry name" value="FomD-like"/>
    <property type="match status" value="1"/>
</dbReference>
<evidence type="ECO:0000313" key="2">
    <source>
        <dbReference type="EMBL" id="OPA75365.1"/>
    </source>
</evidence>
<dbReference type="Proteomes" id="UP000190188">
    <property type="component" value="Unassembled WGS sequence"/>
</dbReference>
<gene>
    <name evidence="2" type="ORF">BVG16_22525</name>
</gene>
<dbReference type="EMBL" id="MSZX01000009">
    <property type="protein sequence ID" value="OPA75365.1"/>
    <property type="molecule type" value="Genomic_DNA"/>
</dbReference>
<dbReference type="PANTHER" id="PTHR41271:SF1">
    <property type="entry name" value="DUF402 DOMAIN-CONTAINING PROTEIN"/>
    <property type="match status" value="1"/>
</dbReference>
<feature type="domain" description="DUF402" evidence="1">
    <location>
        <begin position="28"/>
        <end position="103"/>
    </location>
</feature>
<dbReference type="AlphaFoldDB" id="A0A1T2X6D1"/>
<comment type="caution">
    <text evidence="2">The sequence shown here is derived from an EMBL/GenBank/DDBJ whole genome shotgun (WGS) entry which is preliminary data.</text>
</comment>
<proteinExistence type="predicted"/>
<accession>A0A1T2X6D1</accession>
<sequence>MAGVFIFDEWKTGTFRHKFAQSFYCKKMNAYVDISKSIGVSEQGIPFWDDLYLDVVVFPNGDFNIKDEDELEEALNNNHIKEDDYRLAKSVMNDLIKEINAKENAIIKNSLKHFEIILMASQGTY</sequence>
<protein>
    <recommendedName>
        <fullName evidence="1">DUF402 domain-containing protein</fullName>
    </recommendedName>
</protein>
<reference evidence="2 3" key="1">
    <citation type="submission" date="2017-01" db="EMBL/GenBank/DDBJ databases">
        <title>Genome analysis of Paenibacillus selenitrireducens ES3-24.</title>
        <authorList>
            <person name="Xu D."/>
            <person name="Yao R."/>
            <person name="Zheng S."/>
        </authorList>
    </citation>
    <scope>NUCLEOTIDE SEQUENCE [LARGE SCALE GENOMIC DNA]</scope>
    <source>
        <strain evidence="2 3">ES3-24</strain>
    </source>
</reference>
<keyword evidence="3" id="KW-1185">Reference proteome</keyword>
<dbReference type="Pfam" id="PF04167">
    <property type="entry name" value="DUF402"/>
    <property type="match status" value="1"/>
</dbReference>
<name>A0A1T2X6D1_9BACL</name>